<dbReference type="SUPFAM" id="SSF54373">
    <property type="entry name" value="FAD-linked reductases, C-terminal domain"/>
    <property type="match status" value="1"/>
</dbReference>
<feature type="binding site" evidence="4">
    <location>
        <position position="105"/>
    </location>
    <ligand>
        <name>FAD</name>
        <dbReference type="ChEBI" id="CHEBI:57692"/>
    </ligand>
</feature>
<dbReference type="PRINTS" id="PR00757">
    <property type="entry name" value="AMINEOXDASEF"/>
</dbReference>
<keyword evidence="7" id="KW-1185">Reference proteome</keyword>
<dbReference type="EMBL" id="LJCR01002466">
    <property type="protein sequence ID" value="KPV48688.1"/>
    <property type="molecule type" value="Genomic_DNA"/>
</dbReference>
<organism evidence="6 7">
    <name type="scientific">Kouleothrix aurantiaca</name>
    <dbReference type="NCBI Taxonomy" id="186479"/>
    <lineage>
        <taxon>Bacteria</taxon>
        <taxon>Bacillati</taxon>
        <taxon>Chloroflexota</taxon>
        <taxon>Chloroflexia</taxon>
        <taxon>Chloroflexales</taxon>
        <taxon>Roseiflexineae</taxon>
        <taxon>Roseiflexaceae</taxon>
        <taxon>Kouleothrix</taxon>
    </lineage>
</organism>
<comment type="cofactor">
    <cofactor evidence="1">
        <name>FAD</name>
        <dbReference type="ChEBI" id="CHEBI:57692"/>
    </cofactor>
</comment>
<dbReference type="InterPro" id="IPR050703">
    <property type="entry name" value="Flavin_MAO"/>
</dbReference>
<comment type="caution">
    <text evidence="6">The sequence shown here is derived from an EMBL/GenBank/DDBJ whole genome shotgun (WGS) entry which is preliminary data.</text>
</comment>
<proteinExistence type="inferred from homology"/>
<dbReference type="SUPFAM" id="SSF51905">
    <property type="entry name" value="FAD/NAD(P)-binding domain"/>
    <property type="match status" value="1"/>
</dbReference>
<dbReference type="PATRIC" id="fig|186479.3.peg.4967"/>
<evidence type="ECO:0000259" key="5">
    <source>
        <dbReference type="Pfam" id="PF01593"/>
    </source>
</evidence>
<dbReference type="PANTHER" id="PTHR43563:SF1">
    <property type="entry name" value="AMINE OXIDASE [FLAVIN-CONTAINING] B"/>
    <property type="match status" value="1"/>
</dbReference>
<dbReference type="Gene3D" id="3.50.50.60">
    <property type="entry name" value="FAD/NAD(P)-binding domain"/>
    <property type="match status" value="1"/>
</dbReference>
<evidence type="ECO:0000313" key="6">
    <source>
        <dbReference type="EMBL" id="KPV48688.1"/>
    </source>
</evidence>
<dbReference type="Proteomes" id="UP000050509">
    <property type="component" value="Unassembled WGS sequence"/>
</dbReference>
<name>A0A0P9DF60_9CHLR</name>
<feature type="non-terminal residue" evidence="6">
    <location>
        <position position="1"/>
    </location>
</feature>
<evidence type="ECO:0000256" key="2">
    <source>
        <dbReference type="ARBA" id="ARBA00005995"/>
    </source>
</evidence>
<dbReference type="Pfam" id="PF01593">
    <property type="entry name" value="Amino_oxidase"/>
    <property type="match status" value="1"/>
</dbReference>
<dbReference type="InterPro" id="IPR002937">
    <property type="entry name" value="Amino_oxidase"/>
</dbReference>
<dbReference type="InterPro" id="IPR001613">
    <property type="entry name" value="Flavin_amine_oxidase"/>
</dbReference>
<accession>A0A0P9DF60</accession>
<dbReference type="GO" id="GO:0016491">
    <property type="term" value="F:oxidoreductase activity"/>
    <property type="evidence" value="ECO:0007669"/>
    <property type="project" value="UniProtKB-KW"/>
</dbReference>
<evidence type="ECO:0000313" key="7">
    <source>
        <dbReference type="Proteomes" id="UP000050509"/>
    </source>
</evidence>
<dbReference type="InterPro" id="IPR036188">
    <property type="entry name" value="FAD/NAD-bd_sf"/>
</dbReference>
<reference evidence="6 7" key="1">
    <citation type="submission" date="2015-09" db="EMBL/GenBank/DDBJ databases">
        <title>Draft genome sequence of Kouleothrix aurantiaca JCM 19913.</title>
        <authorList>
            <person name="Hemp J."/>
        </authorList>
    </citation>
    <scope>NUCLEOTIDE SEQUENCE [LARGE SCALE GENOMIC DNA]</scope>
    <source>
        <strain evidence="6 7">COM-B</strain>
    </source>
</reference>
<sequence length="134" mass="14065">GPLGMVFDDSRHAGEGGALVGFILGADADAWGERPRAERARAVCDQLVEFFGPQAGAPAAYLEQNWADEAWSAGCHVGVLPPGALTRYGDALRQPVGPIIWAGTETAEVWNGYMDGAIESGERAAREVLARVAG</sequence>
<dbReference type="PANTHER" id="PTHR43563">
    <property type="entry name" value="AMINE OXIDASE"/>
    <property type="match status" value="1"/>
</dbReference>
<evidence type="ECO:0000256" key="1">
    <source>
        <dbReference type="ARBA" id="ARBA00001974"/>
    </source>
</evidence>
<keyword evidence="3" id="KW-0560">Oxidoreductase</keyword>
<dbReference type="AlphaFoldDB" id="A0A0P9DF60"/>
<gene>
    <name evidence="6" type="ORF">SE17_36715</name>
</gene>
<evidence type="ECO:0000256" key="4">
    <source>
        <dbReference type="PIRSR" id="PIRSR601613-1"/>
    </source>
</evidence>
<feature type="domain" description="Amine oxidase" evidence="5">
    <location>
        <begin position="7"/>
        <end position="129"/>
    </location>
</feature>
<protein>
    <recommendedName>
        <fullName evidence="5">Amine oxidase domain-containing protein</fullName>
    </recommendedName>
</protein>
<feature type="binding site" evidence="4">
    <location>
        <position position="22"/>
    </location>
    <ligand>
        <name>substrate</name>
    </ligand>
</feature>
<evidence type="ECO:0000256" key="3">
    <source>
        <dbReference type="ARBA" id="ARBA00023002"/>
    </source>
</evidence>
<comment type="similarity">
    <text evidence="2">Belongs to the flavin monoamine oxidase family.</text>
</comment>